<proteinExistence type="predicted"/>
<sequence>MQNVSVTGVIFVLVTLISAIDTVVSFQDNQPYQNQLEDCSKIYRSCIPGVKLCCPPLTCRPVFIPNLKYHCVLFSDSVPEKDELVMI</sequence>
<feature type="chain" id="PRO_5043978375" evidence="1">
    <location>
        <begin position="20"/>
        <end position="87"/>
    </location>
</feature>
<feature type="signal peptide" evidence="1">
    <location>
        <begin position="1"/>
        <end position="19"/>
    </location>
</feature>
<keyword evidence="3" id="KW-1185">Reference proteome</keyword>
<evidence type="ECO:0000313" key="2">
    <source>
        <dbReference type="EMBL" id="KAH0555589.1"/>
    </source>
</evidence>
<protein>
    <submittedName>
        <fullName evidence="2">Uncharacterized protein</fullName>
    </submittedName>
</protein>
<organism evidence="2 3">
    <name type="scientific">Cotesia glomerata</name>
    <name type="common">Lepidopteran parasitic wasp</name>
    <name type="synonym">Apanteles glomeratus</name>
    <dbReference type="NCBI Taxonomy" id="32391"/>
    <lineage>
        <taxon>Eukaryota</taxon>
        <taxon>Metazoa</taxon>
        <taxon>Ecdysozoa</taxon>
        <taxon>Arthropoda</taxon>
        <taxon>Hexapoda</taxon>
        <taxon>Insecta</taxon>
        <taxon>Pterygota</taxon>
        <taxon>Neoptera</taxon>
        <taxon>Endopterygota</taxon>
        <taxon>Hymenoptera</taxon>
        <taxon>Apocrita</taxon>
        <taxon>Ichneumonoidea</taxon>
        <taxon>Braconidae</taxon>
        <taxon>Microgastrinae</taxon>
        <taxon>Cotesia</taxon>
    </lineage>
</organism>
<name>A0AAV7ITH3_COTGL</name>
<evidence type="ECO:0000256" key="1">
    <source>
        <dbReference type="SAM" id="SignalP"/>
    </source>
</evidence>
<dbReference type="Proteomes" id="UP000826195">
    <property type="component" value="Unassembled WGS sequence"/>
</dbReference>
<dbReference type="AlphaFoldDB" id="A0AAV7ITH3"/>
<reference evidence="2 3" key="1">
    <citation type="journal article" date="2021" name="J. Hered.">
        <title>A chromosome-level genome assembly of the parasitoid wasp, Cotesia glomerata (Hymenoptera: Braconidae).</title>
        <authorList>
            <person name="Pinto B.J."/>
            <person name="Weis J.J."/>
            <person name="Gamble T."/>
            <person name="Ode P.J."/>
            <person name="Paul R."/>
            <person name="Zaspel J.M."/>
        </authorList>
    </citation>
    <scope>NUCLEOTIDE SEQUENCE [LARGE SCALE GENOMIC DNA]</scope>
    <source>
        <strain evidence="2">CgM1</strain>
    </source>
</reference>
<dbReference type="EMBL" id="JAHXZJ010001119">
    <property type="protein sequence ID" value="KAH0555589.1"/>
    <property type="molecule type" value="Genomic_DNA"/>
</dbReference>
<accession>A0AAV7ITH3</accession>
<evidence type="ECO:0000313" key="3">
    <source>
        <dbReference type="Proteomes" id="UP000826195"/>
    </source>
</evidence>
<keyword evidence="1" id="KW-0732">Signal</keyword>
<gene>
    <name evidence="2" type="ORF">KQX54_020295</name>
</gene>
<comment type="caution">
    <text evidence="2">The sequence shown here is derived from an EMBL/GenBank/DDBJ whole genome shotgun (WGS) entry which is preliminary data.</text>
</comment>